<comment type="similarity">
    <text evidence="1">Belongs to the ETF alpha-subunit/FixB family.</text>
</comment>
<dbReference type="PANTHER" id="PTHR43153">
    <property type="entry name" value="ELECTRON TRANSFER FLAVOPROTEIN ALPHA"/>
    <property type="match status" value="1"/>
</dbReference>
<dbReference type="PANTHER" id="PTHR43153:SF1">
    <property type="entry name" value="ELECTRON TRANSFER FLAVOPROTEIN SUBUNIT ALPHA, MITOCHONDRIAL"/>
    <property type="match status" value="1"/>
</dbReference>
<comment type="cofactor">
    <cofactor evidence="2">
        <name>FAD</name>
        <dbReference type="ChEBI" id="CHEBI:57692"/>
    </cofactor>
    <text evidence="2">Binds 1 FAD per dimer.</text>
</comment>
<dbReference type="SMART" id="SM00893">
    <property type="entry name" value="ETF"/>
    <property type="match status" value="1"/>
</dbReference>
<dbReference type="InterPro" id="IPR014730">
    <property type="entry name" value="ETF_a/b_N"/>
</dbReference>
<dbReference type="Gene3D" id="3.40.50.1220">
    <property type="entry name" value="TPP-binding domain"/>
    <property type="match status" value="1"/>
</dbReference>
<feature type="binding site" evidence="2">
    <location>
        <begin position="281"/>
        <end position="288"/>
    </location>
    <ligand>
        <name>FAD</name>
        <dbReference type="ChEBI" id="CHEBI:57692"/>
    </ligand>
</feature>
<feature type="binding site" evidence="2">
    <location>
        <begin position="250"/>
        <end position="251"/>
    </location>
    <ligand>
        <name>FAD</name>
        <dbReference type="ChEBI" id="CHEBI:57692"/>
    </ligand>
</feature>
<gene>
    <name evidence="4" type="ORF">EI981_06680</name>
</gene>
<protein>
    <submittedName>
        <fullName evidence="4">Electron transfer flavoprotein subunit alpha/FixB family protein</fullName>
    </submittedName>
</protein>
<evidence type="ECO:0000313" key="4">
    <source>
        <dbReference type="EMBL" id="AZS14172.1"/>
    </source>
</evidence>
<dbReference type="InterPro" id="IPR014731">
    <property type="entry name" value="ETF_asu_C"/>
</dbReference>
<dbReference type="RefSeq" id="WP_126996579.1">
    <property type="nucleotide sequence ID" value="NZ_CP034346.1"/>
</dbReference>
<dbReference type="PIRSF" id="PIRSF000089">
    <property type="entry name" value="Electra_flavoP_a"/>
    <property type="match status" value="1"/>
</dbReference>
<feature type="binding site" evidence="2">
    <location>
        <position position="225"/>
    </location>
    <ligand>
        <name>FAD</name>
        <dbReference type="ChEBI" id="CHEBI:57692"/>
    </ligand>
</feature>
<dbReference type="Proteomes" id="UP000270678">
    <property type="component" value="Chromosome"/>
</dbReference>
<dbReference type="SUPFAM" id="SSF52402">
    <property type="entry name" value="Adenine nucleotide alpha hydrolases-like"/>
    <property type="match status" value="1"/>
</dbReference>
<dbReference type="InterPro" id="IPR014729">
    <property type="entry name" value="Rossmann-like_a/b/a_fold"/>
</dbReference>
<evidence type="ECO:0000313" key="5">
    <source>
        <dbReference type="Proteomes" id="UP000270678"/>
    </source>
</evidence>
<accession>A0A3S9UV24</accession>
<proteinExistence type="inferred from homology"/>
<dbReference type="Pfam" id="PF01012">
    <property type="entry name" value="ETF"/>
    <property type="match status" value="1"/>
</dbReference>
<name>A0A3S9UV24_9BACL</name>
<dbReference type="EMBL" id="CP034346">
    <property type="protein sequence ID" value="AZS14172.1"/>
    <property type="molecule type" value="Genomic_DNA"/>
</dbReference>
<dbReference type="Gene3D" id="3.40.50.620">
    <property type="entry name" value="HUPs"/>
    <property type="match status" value="1"/>
</dbReference>
<dbReference type="Pfam" id="PF00766">
    <property type="entry name" value="ETF_alpha"/>
    <property type="match status" value="1"/>
</dbReference>
<keyword evidence="5" id="KW-1185">Reference proteome</keyword>
<feature type="domain" description="Electron transfer flavoprotein alpha/beta-subunit N-terminal" evidence="3">
    <location>
        <begin position="13"/>
        <end position="201"/>
    </location>
</feature>
<organism evidence="4 5">
    <name type="scientific">Paenibacillus lutimineralis</name>
    <dbReference type="NCBI Taxonomy" id="2707005"/>
    <lineage>
        <taxon>Bacteria</taxon>
        <taxon>Bacillati</taxon>
        <taxon>Bacillota</taxon>
        <taxon>Bacilli</taxon>
        <taxon>Bacillales</taxon>
        <taxon>Paenibacillaceae</taxon>
        <taxon>Paenibacillus</taxon>
    </lineage>
</organism>
<dbReference type="OrthoDB" id="9770286at2"/>
<evidence type="ECO:0000256" key="1">
    <source>
        <dbReference type="ARBA" id="ARBA00005817"/>
    </source>
</evidence>
<dbReference type="InterPro" id="IPR001308">
    <property type="entry name" value="ETF_a/FixB"/>
</dbReference>
<evidence type="ECO:0000259" key="3">
    <source>
        <dbReference type="SMART" id="SM00893"/>
    </source>
</evidence>
<dbReference type="SUPFAM" id="SSF52467">
    <property type="entry name" value="DHS-like NAD/FAD-binding domain"/>
    <property type="match status" value="1"/>
</dbReference>
<feature type="binding site" evidence="2">
    <location>
        <begin position="264"/>
        <end position="268"/>
    </location>
    <ligand>
        <name>FAD</name>
        <dbReference type="ChEBI" id="CHEBI:57692"/>
    </ligand>
</feature>
<feature type="binding site" evidence="2">
    <location>
        <position position="302"/>
    </location>
    <ligand>
        <name>FAD</name>
        <dbReference type="ChEBI" id="CHEBI:57692"/>
    </ligand>
</feature>
<dbReference type="AlphaFoldDB" id="A0A3S9UV24"/>
<keyword evidence="2" id="KW-0274">FAD</keyword>
<sequence length="341" mass="36336">MTEEQDHSNVGGIMIIAECGPAGPKPVLYELLGAACGLNAKLMGIISVALIGSGCGGYSSSCIHHGAHQVFLIDHPGLWPLNEEVYTGLLHELVVDLEPEIVLMPSTIHSKSIAARLASRLGTGLTAECTNLDIDLPERTLLQIRPARECSLMATVICPQARPQMATVRPGALRSSIPDFQRSGIVVHRPVLFPVDLRTTVLETLADRAARHSFGEGGIIVAAGRGIGGKNGLELVRELSDVLGADIGATRPVVDMGWLDGSKQIGLTGKHVKGKIYFAVGISGAIQHTVGIRGMDTIIAVNPDKDAPIFKEAHYGIATDMFTALPLLIDKVKQTMKVSRW</sequence>
<dbReference type="InterPro" id="IPR029035">
    <property type="entry name" value="DHS-like_NAD/FAD-binding_dom"/>
</dbReference>
<dbReference type="KEGG" id="plut:EI981_06680"/>
<dbReference type="GO" id="GO:0009055">
    <property type="term" value="F:electron transfer activity"/>
    <property type="evidence" value="ECO:0007669"/>
    <property type="project" value="InterPro"/>
</dbReference>
<dbReference type="GO" id="GO:0050660">
    <property type="term" value="F:flavin adenine dinucleotide binding"/>
    <property type="evidence" value="ECO:0007669"/>
    <property type="project" value="InterPro"/>
</dbReference>
<keyword evidence="2" id="KW-0285">Flavoprotein</keyword>
<reference evidence="5" key="1">
    <citation type="submission" date="2018-12" db="EMBL/GenBank/DDBJ databases">
        <title>Complete genome sequence of Paenibacillus sp. MBLB1234.</title>
        <authorList>
            <person name="Nam Y.-D."/>
            <person name="Kang J."/>
            <person name="Chung W.-H."/>
            <person name="Park Y.S."/>
        </authorList>
    </citation>
    <scope>NUCLEOTIDE SEQUENCE [LARGE SCALE GENOMIC DNA]</scope>
    <source>
        <strain evidence="5">MBLB1234</strain>
    </source>
</reference>
<evidence type="ECO:0000256" key="2">
    <source>
        <dbReference type="PIRSR" id="PIRSR000089-1"/>
    </source>
</evidence>
<dbReference type="GO" id="GO:0033539">
    <property type="term" value="P:fatty acid beta-oxidation using acyl-CoA dehydrogenase"/>
    <property type="evidence" value="ECO:0007669"/>
    <property type="project" value="TreeGrafter"/>
</dbReference>